<evidence type="ECO:0000313" key="2">
    <source>
        <dbReference type="Proteomes" id="UP001153069"/>
    </source>
</evidence>
<proteinExistence type="predicted"/>
<gene>
    <name evidence="1" type="ORF">SEMRO_2009_G310710.1</name>
</gene>
<protein>
    <submittedName>
        <fullName evidence="1">Uncharacterized protein</fullName>
    </submittedName>
</protein>
<keyword evidence="2" id="KW-1185">Reference proteome</keyword>
<sequence>MALLLNQGCLPWTGPNRGTSTRKKSSAQTKLHYSENVTTDIISNGRVPRNQSGVDAFSILDDESDFDSILFAAGDERQATVSSLPTVARQPTKNSSTRSLQDSVHQAIDQVHGIMDLYELAPQSVASEIVMAAVDGVIHKISKDNAHLHGDGCIIEKLEALVWRSSTLQVPLGSIMSLKMLLTMQLQAHEWFSRRQSADSNQQYIDRAAKILLQYCQGSSSMPQGSFLWPNEDIRSLFRFATTTTTGMTSCLWELFEYLHEHVPHQIQVQEIRRECFKVLAISGELWSKHQYKLLLDLEQQYLATNNTRHLVGDEELGLALSYAATAGDALLATWLFRKLYPREGRKQRLWGFLLEAYANSNEEGSIAYMEQLVRSEEETQHRDLYNIVLRARARRRSPGSGLLAEEFLMHIEHLMNDSEPTKKSSLQPNMETAYHIASAYLWEEPLTFRNVADADSSVRRLCSSYNLTRQSKQRSWPVFEELLDYYAELAQRGDHRAIPSAIDLCRFYLLQHRDERILESPSSRHLESILSVLNQMPLQRNAETSVEFFRLFEQLEQTDLVSVAIITTEAICTLLDTLARSDERAKYGDLAEELFERALEEADELQADEIETLSKQVARCQTRTEPAVNPSLQT</sequence>
<name>A0A9N8EYU1_9STRA</name>
<organism evidence="1 2">
    <name type="scientific">Seminavis robusta</name>
    <dbReference type="NCBI Taxonomy" id="568900"/>
    <lineage>
        <taxon>Eukaryota</taxon>
        <taxon>Sar</taxon>
        <taxon>Stramenopiles</taxon>
        <taxon>Ochrophyta</taxon>
        <taxon>Bacillariophyta</taxon>
        <taxon>Bacillariophyceae</taxon>
        <taxon>Bacillariophycidae</taxon>
        <taxon>Naviculales</taxon>
        <taxon>Naviculaceae</taxon>
        <taxon>Seminavis</taxon>
    </lineage>
</organism>
<comment type="caution">
    <text evidence="1">The sequence shown here is derived from an EMBL/GenBank/DDBJ whole genome shotgun (WGS) entry which is preliminary data.</text>
</comment>
<accession>A0A9N8EYU1</accession>
<dbReference type="EMBL" id="CAICTM010002007">
    <property type="protein sequence ID" value="CAB9527504.1"/>
    <property type="molecule type" value="Genomic_DNA"/>
</dbReference>
<dbReference type="AlphaFoldDB" id="A0A9N8EYU1"/>
<reference evidence="1" key="1">
    <citation type="submission" date="2020-06" db="EMBL/GenBank/DDBJ databases">
        <authorList>
            <consortium name="Plant Systems Biology data submission"/>
        </authorList>
    </citation>
    <scope>NUCLEOTIDE SEQUENCE</scope>
    <source>
        <strain evidence="1">D6</strain>
    </source>
</reference>
<dbReference type="Proteomes" id="UP001153069">
    <property type="component" value="Unassembled WGS sequence"/>
</dbReference>
<evidence type="ECO:0000313" key="1">
    <source>
        <dbReference type="EMBL" id="CAB9527504.1"/>
    </source>
</evidence>